<dbReference type="AlphaFoldDB" id="G9NQD0"/>
<evidence type="ECO:0000313" key="3">
    <source>
        <dbReference type="Proteomes" id="UP000005426"/>
    </source>
</evidence>
<dbReference type="EMBL" id="ABDG02000021">
    <property type="protein sequence ID" value="EHK47274.1"/>
    <property type="molecule type" value="Genomic_DNA"/>
</dbReference>
<name>G9NQD0_HYPAI</name>
<evidence type="ECO:0000313" key="2">
    <source>
        <dbReference type="EMBL" id="EHK47274.1"/>
    </source>
</evidence>
<keyword evidence="1" id="KW-1133">Transmembrane helix</keyword>
<keyword evidence="3" id="KW-1185">Reference proteome</keyword>
<dbReference type="Proteomes" id="UP000005426">
    <property type="component" value="Unassembled WGS sequence"/>
</dbReference>
<evidence type="ECO:0000256" key="1">
    <source>
        <dbReference type="SAM" id="Phobius"/>
    </source>
</evidence>
<comment type="caution">
    <text evidence="2">The sequence shown here is derived from an EMBL/GenBank/DDBJ whole genome shotgun (WGS) entry which is preliminary data.</text>
</comment>
<dbReference type="HOGENOM" id="CLU_2590074_0_0_1"/>
<gene>
    <name evidence="2" type="ORF">TRIATDRAFT_298942</name>
</gene>
<keyword evidence="1" id="KW-0812">Transmembrane</keyword>
<proteinExistence type="predicted"/>
<organism evidence="2 3">
    <name type="scientific">Hypocrea atroviridis (strain ATCC 20476 / IMI 206040)</name>
    <name type="common">Trichoderma atroviride</name>
    <dbReference type="NCBI Taxonomy" id="452589"/>
    <lineage>
        <taxon>Eukaryota</taxon>
        <taxon>Fungi</taxon>
        <taxon>Dikarya</taxon>
        <taxon>Ascomycota</taxon>
        <taxon>Pezizomycotina</taxon>
        <taxon>Sordariomycetes</taxon>
        <taxon>Hypocreomycetidae</taxon>
        <taxon>Hypocreales</taxon>
        <taxon>Hypocreaceae</taxon>
        <taxon>Trichoderma</taxon>
    </lineage>
</organism>
<reference evidence="2 3" key="1">
    <citation type="journal article" date="2011" name="Genome Biol.">
        <title>Comparative genome sequence analysis underscores mycoparasitism as the ancestral life style of Trichoderma.</title>
        <authorList>
            <person name="Kubicek C.P."/>
            <person name="Herrera-Estrella A."/>
            <person name="Seidl-Seiboth V."/>
            <person name="Martinez D.A."/>
            <person name="Druzhinina I.S."/>
            <person name="Thon M."/>
            <person name="Zeilinger S."/>
            <person name="Casas-Flores S."/>
            <person name="Horwitz B.A."/>
            <person name="Mukherjee P.K."/>
            <person name="Mukherjee M."/>
            <person name="Kredics L."/>
            <person name="Alcaraz L.D."/>
            <person name="Aerts A."/>
            <person name="Antal Z."/>
            <person name="Atanasova L."/>
            <person name="Cervantes-Badillo M.G."/>
            <person name="Challacombe J."/>
            <person name="Chertkov O."/>
            <person name="McCluskey K."/>
            <person name="Coulpier F."/>
            <person name="Deshpande N."/>
            <person name="von Doehren H."/>
            <person name="Ebbole D.J."/>
            <person name="Esquivel-Naranjo E.U."/>
            <person name="Fekete E."/>
            <person name="Flipphi M."/>
            <person name="Glaser F."/>
            <person name="Gomez-Rodriguez E.Y."/>
            <person name="Gruber S."/>
            <person name="Han C."/>
            <person name="Henrissat B."/>
            <person name="Hermosa R."/>
            <person name="Hernandez-Onate M."/>
            <person name="Karaffa L."/>
            <person name="Kosti I."/>
            <person name="Le Crom S."/>
            <person name="Lindquist E."/>
            <person name="Lucas S."/>
            <person name="Luebeck M."/>
            <person name="Luebeck P.S."/>
            <person name="Margeot A."/>
            <person name="Metz B."/>
            <person name="Misra M."/>
            <person name="Nevalainen H."/>
            <person name="Omann M."/>
            <person name="Packer N."/>
            <person name="Perrone G."/>
            <person name="Uresti-Rivera E.E."/>
            <person name="Salamov A."/>
            <person name="Schmoll M."/>
            <person name="Seiboth B."/>
            <person name="Shapiro H."/>
            <person name="Sukno S."/>
            <person name="Tamayo-Ramos J.A."/>
            <person name="Tisch D."/>
            <person name="Wiest A."/>
            <person name="Wilkinson H.H."/>
            <person name="Zhang M."/>
            <person name="Coutinho P.M."/>
            <person name="Kenerley C.M."/>
            <person name="Monte E."/>
            <person name="Baker S.E."/>
            <person name="Grigoriev I.V."/>
        </authorList>
    </citation>
    <scope>NUCLEOTIDE SEQUENCE [LARGE SCALE GENOMIC DNA]</scope>
    <source>
        <strain evidence="3">ATCC 20476 / IMI 206040</strain>
    </source>
</reference>
<keyword evidence="1" id="KW-0472">Membrane</keyword>
<accession>G9NQD0</accession>
<sequence length="80" mass="8980">MVSEILELIINYGLCIGFFSSPSLFLLVAKGIDNTCVARQCRKLGVFALSRLGKAKKKTPLKILARVWGNNRRSLIFFFS</sequence>
<feature type="transmembrane region" description="Helical" evidence="1">
    <location>
        <begin position="12"/>
        <end position="32"/>
    </location>
</feature>
<protein>
    <submittedName>
        <fullName evidence="2">Uncharacterized protein</fullName>
    </submittedName>
</protein>